<comment type="caution">
    <text evidence="1">The sequence shown here is derived from an EMBL/GenBank/DDBJ whole genome shotgun (WGS) entry which is preliminary data.</text>
</comment>
<dbReference type="EMBL" id="JAEPQZ010000018">
    <property type="protein sequence ID" value="KAG2171963.1"/>
    <property type="molecule type" value="Genomic_DNA"/>
</dbReference>
<dbReference type="AlphaFoldDB" id="A0A8H7PDN0"/>
<evidence type="ECO:0000313" key="2">
    <source>
        <dbReference type="Proteomes" id="UP000654370"/>
    </source>
</evidence>
<proteinExistence type="predicted"/>
<name>A0A8H7PDN0_MORIS</name>
<evidence type="ECO:0008006" key="3">
    <source>
        <dbReference type="Google" id="ProtNLM"/>
    </source>
</evidence>
<evidence type="ECO:0000313" key="1">
    <source>
        <dbReference type="EMBL" id="KAG2171963.1"/>
    </source>
</evidence>
<gene>
    <name evidence="1" type="ORF">INT43_001439</name>
</gene>
<dbReference type="OrthoDB" id="5428863at2759"/>
<reference evidence="1" key="1">
    <citation type="submission" date="2020-12" db="EMBL/GenBank/DDBJ databases">
        <title>Metabolic potential, ecology and presence of endohyphal bacteria is reflected in genomic diversity of Mucoromycotina.</title>
        <authorList>
            <person name="Muszewska A."/>
            <person name="Okrasinska A."/>
            <person name="Steczkiewicz K."/>
            <person name="Drgas O."/>
            <person name="Orlowska M."/>
            <person name="Perlinska-Lenart U."/>
            <person name="Aleksandrzak-Piekarczyk T."/>
            <person name="Szatraj K."/>
            <person name="Zielenkiewicz U."/>
            <person name="Pilsyk S."/>
            <person name="Malc E."/>
            <person name="Mieczkowski P."/>
            <person name="Kruszewska J.S."/>
            <person name="Biernat P."/>
            <person name="Pawlowska J."/>
        </authorList>
    </citation>
    <scope>NUCLEOTIDE SEQUENCE</scope>
    <source>
        <strain evidence="1">WA0000067209</strain>
    </source>
</reference>
<dbReference type="Proteomes" id="UP000654370">
    <property type="component" value="Unassembled WGS sequence"/>
</dbReference>
<accession>A0A8H7PDN0</accession>
<keyword evidence="2" id="KW-1185">Reference proteome</keyword>
<organism evidence="1 2">
    <name type="scientific">Mortierella isabellina</name>
    <name type="common">Filamentous fungus</name>
    <name type="synonym">Umbelopsis isabellina</name>
    <dbReference type="NCBI Taxonomy" id="91625"/>
    <lineage>
        <taxon>Eukaryota</taxon>
        <taxon>Fungi</taxon>
        <taxon>Fungi incertae sedis</taxon>
        <taxon>Mucoromycota</taxon>
        <taxon>Mucoromycotina</taxon>
        <taxon>Umbelopsidomycetes</taxon>
        <taxon>Umbelopsidales</taxon>
        <taxon>Umbelopsidaceae</taxon>
        <taxon>Umbelopsis</taxon>
    </lineage>
</organism>
<protein>
    <recommendedName>
        <fullName evidence="3">Heterokaryon incompatibility domain-containing protein</fullName>
    </recommendedName>
</protein>
<sequence length="542" mass="63465">MLNEVKKFVEDEVTSYLKVVGYKDRDSDMHRLQGLTRFLWSAYSSIKITRPSNKRRANKCQFKELFPTKFREADFQPEKNKLSSDATRVHIVVYQALGRFRSFGHLEASEMANALCLNTIVLAILKVLGDISIPHKSVRPPQIWAGRYEEVCLTWEEVKRIWDEKNNWTYYERIQYALVSMSSSSYESHWVVATREGFKLIKREDVKCASSWVWTDSYMYPERILDQVRTANRLGYDHIWIDCFAVREQQPEKSVDQRCMADVYIKSAVIVSFGCQDQRKIRILKRLFGKHSPVHLLATRWNTRVWTFQEAWLPPEVYYTLDGQEFKLPRHESEIAVPPVSDFSEYRRNKEMNLVEARFRTAHRVSTKQRDYFIGIAAMVPEVTPTSQNIEGFTIQPATYTLPREILLMTGEGYGVKDFCWLPRFKILSTSNKLSGNKVSIVNGVLQVIPHMVFKKGDVRCFWTKRELKPEDESNLQKIIRSVKRSTHLLTIEKSYRYHLTYICEEQPSDSAKMTKLRVIYQAYLAYFADSGMKGSETYQLI</sequence>